<proteinExistence type="inferred from homology"/>
<dbReference type="CTD" id="1155"/>
<dbReference type="GO" id="GO:0005634">
    <property type="term" value="C:nucleus"/>
    <property type="evidence" value="ECO:0007669"/>
    <property type="project" value="TreeGrafter"/>
</dbReference>
<gene>
    <name evidence="8" type="primary">LOC113210495</name>
</gene>
<evidence type="ECO:0000256" key="5">
    <source>
        <dbReference type="SAM" id="Coils"/>
    </source>
</evidence>
<protein>
    <submittedName>
        <fullName evidence="8">Tubulin-folding cofactor B</fullName>
    </submittedName>
</protein>
<evidence type="ECO:0000259" key="6">
    <source>
        <dbReference type="PROSITE" id="PS50245"/>
    </source>
</evidence>
<comment type="similarity">
    <text evidence="4">Belongs to the TBCB family.</text>
</comment>
<sequence>MYQVLTSDFVNVMISTSLGSDVSSQRKFLKSITVGDLKAKLELITGGGAGTMKIQVYEKDSEKLVCNLDHDDALLGSFPIDDGMRLHVVDSFVLRSIPTDVEKFDLTPEEYAKKTGTVRDFLERNKLGKYNEEEQKKIAEAKRAEKEAEERAAKEINVGNRCEVKVAGAPVRRATVMFVGEMEGKNGLWVGVKYDEPLGKNDGSVDGKKYFECPPKYGGFTRVVNVTVGDFPEEEFDLDEI</sequence>
<reference evidence="8" key="1">
    <citation type="submission" date="2025-08" db="UniProtKB">
        <authorList>
            <consortium name="RefSeq"/>
        </authorList>
    </citation>
    <scope>IDENTIFICATION</scope>
    <source>
        <tissue evidence="8">Whole organism</tissue>
    </source>
</reference>
<dbReference type="GO" id="GO:0007023">
    <property type="term" value="P:post-chaperonin tubulin folding pathway"/>
    <property type="evidence" value="ECO:0007669"/>
    <property type="project" value="InterPro"/>
</dbReference>
<dbReference type="AlphaFoldDB" id="A0A6J1STW1"/>
<dbReference type="InterPro" id="IPR029071">
    <property type="entry name" value="Ubiquitin-like_domsf"/>
</dbReference>
<dbReference type="GO" id="GO:0051010">
    <property type="term" value="F:microtubule plus-end binding"/>
    <property type="evidence" value="ECO:0007669"/>
    <property type="project" value="TreeGrafter"/>
</dbReference>
<keyword evidence="3" id="KW-0143">Chaperone</keyword>
<dbReference type="Gene3D" id="3.10.20.90">
    <property type="entry name" value="Phosphatidylinositol 3-kinase Catalytic Subunit, Chain A, domain 1"/>
    <property type="match status" value="1"/>
</dbReference>
<dbReference type="GO" id="GO:0005829">
    <property type="term" value="C:cytosol"/>
    <property type="evidence" value="ECO:0007669"/>
    <property type="project" value="UniProtKB-ARBA"/>
</dbReference>
<dbReference type="PROSITE" id="PS00845">
    <property type="entry name" value="CAP_GLY_1"/>
    <property type="match status" value="1"/>
</dbReference>
<dbReference type="Pfam" id="PF01302">
    <property type="entry name" value="CAP_GLY"/>
    <property type="match status" value="1"/>
</dbReference>
<dbReference type="GeneID" id="113210495"/>
<dbReference type="GO" id="GO:0007021">
    <property type="term" value="P:tubulin complex assembly"/>
    <property type="evidence" value="ECO:0007669"/>
    <property type="project" value="InterPro"/>
</dbReference>
<evidence type="ECO:0000256" key="4">
    <source>
        <dbReference type="ARBA" id="ARBA00025779"/>
    </source>
</evidence>
<dbReference type="CDD" id="cd01789">
    <property type="entry name" value="Ubl_TBCB"/>
    <property type="match status" value="1"/>
</dbReference>
<dbReference type="PANTHER" id="PTHR18916">
    <property type="entry name" value="DYNACTIN 1-RELATED MICROTUBULE-BINDING"/>
    <property type="match status" value="1"/>
</dbReference>
<dbReference type="KEGG" id="foc:113210495"/>
<keyword evidence="5" id="KW-0175">Coiled coil</keyword>
<dbReference type="GO" id="GO:0043014">
    <property type="term" value="F:alpha-tubulin binding"/>
    <property type="evidence" value="ECO:0007669"/>
    <property type="project" value="InterPro"/>
</dbReference>
<name>A0A6J1STW1_FRAOC</name>
<evidence type="ECO:0000256" key="2">
    <source>
        <dbReference type="ARBA" id="ARBA00022490"/>
    </source>
</evidence>
<organism evidence="7 8">
    <name type="scientific">Frankliniella occidentalis</name>
    <name type="common">Western flower thrips</name>
    <name type="synonym">Euthrips occidentalis</name>
    <dbReference type="NCBI Taxonomy" id="133901"/>
    <lineage>
        <taxon>Eukaryota</taxon>
        <taxon>Metazoa</taxon>
        <taxon>Ecdysozoa</taxon>
        <taxon>Arthropoda</taxon>
        <taxon>Hexapoda</taxon>
        <taxon>Insecta</taxon>
        <taxon>Pterygota</taxon>
        <taxon>Neoptera</taxon>
        <taxon>Paraneoptera</taxon>
        <taxon>Thysanoptera</taxon>
        <taxon>Terebrantia</taxon>
        <taxon>Thripoidea</taxon>
        <taxon>Thripidae</taxon>
        <taxon>Frankliniella</taxon>
    </lineage>
</organism>
<dbReference type="OrthoDB" id="5295208at2759"/>
<evidence type="ECO:0000256" key="1">
    <source>
        <dbReference type="ARBA" id="ARBA00004496"/>
    </source>
</evidence>
<dbReference type="GO" id="GO:0031122">
    <property type="term" value="P:cytoplasmic microtubule organization"/>
    <property type="evidence" value="ECO:0007669"/>
    <property type="project" value="TreeGrafter"/>
</dbReference>
<dbReference type="SUPFAM" id="SSF74924">
    <property type="entry name" value="Cap-Gly domain"/>
    <property type="match status" value="1"/>
</dbReference>
<dbReference type="GO" id="GO:0005938">
    <property type="term" value="C:cell cortex"/>
    <property type="evidence" value="ECO:0007669"/>
    <property type="project" value="TreeGrafter"/>
</dbReference>
<dbReference type="InterPro" id="IPR000938">
    <property type="entry name" value="CAP-Gly_domain"/>
</dbReference>
<comment type="subcellular location">
    <subcellularLocation>
        <location evidence="1">Cytoplasm</location>
    </subcellularLocation>
</comment>
<feature type="domain" description="CAP-Gly" evidence="6">
    <location>
        <begin position="180"/>
        <end position="222"/>
    </location>
</feature>
<dbReference type="InterPro" id="IPR036859">
    <property type="entry name" value="CAP-Gly_dom_sf"/>
</dbReference>
<dbReference type="InterPro" id="IPR000626">
    <property type="entry name" value="Ubiquitin-like_dom"/>
</dbReference>
<dbReference type="Pfam" id="PF14560">
    <property type="entry name" value="Ubiquitin_2"/>
    <property type="match status" value="1"/>
</dbReference>
<keyword evidence="7" id="KW-1185">Reference proteome</keyword>
<dbReference type="Proteomes" id="UP000504606">
    <property type="component" value="Unplaced"/>
</dbReference>
<keyword evidence="2" id="KW-0963">Cytoplasm</keyword>
<feature type="coiled-coil region" evidence="5">
    <location>
        <begin position="127"/>
        <end position="158"/>
    </location>
</feature>
<dbReference type="FunFam" id="2.30.30.190:FF:000013">
    <property type="entry name" value="Tubulin-folding cofactor B"/>
    <property type="match status" value="1"/>
</dbReference>
<dbReference type="SMART" id="SM01052">
    <property type="entry name" value="CAP_GLY"/>
    <property type="match status" value="1"/>
</dbReference>
<evidence type="ECO:0000256" key="3">
    <source>
        <dbReference type="ARBA" id="ARBA00023186"/>
    </source>
</evidence>
<dbReference type="Gene3D" id="2.30.30.190">
    <property type="entry name" value="CAP Gly-rich-like domain"/>
    <property type="match status" value="1"/>
</dbReference>
<dbReference type="GO" id="GO:0035371">
    <property type="term" value="C:microtubule plus-end"/>
    <property type="evidence" value="ECO:0007669"/>
    <property type="project" value="TreeGrafter"/>
</dbReference>
<evidence type="ECO:0000313" key="8">
    <source>
        <dbReference type="RefSeq" id="XP_026284308.1"/>
    </source>
</evidence>
<evidence type="ECO:0000313" key="7">
    <source>
        <dbReference type="Proteomes" id="UP000504606"/>
    </source>
</evidence>
<dbReference type="InterPro" id="IPR045172">
    <property type="entry name" value="TBCB_Ubl"/>
</dbReference>
<dbReference type="SUPFAM" id="SSF54236">
    <property type="entry name" value="Ubiquitin-like"/>
    <property type="match status" value="1"/>
</dbReference>
<dbReference type="PANTHER" id="PTHR18916:SF85">
    <property type="entry name" value="TUBULIN-FOLDING COFACTOR B"/>
    <property type="match status" value="1"/>
</dbReference>
<dbReference type="RefSeq" id="XP_026284308.1">
    <property type="nucleotide sequence ID" value="XM_026428523.2"/>
</dbReference>
<accession>A0A6J1STW1</accession>
<dbReference type="PROSITE" id="PS50245">
    <property type="entry name" value="CAP_GLY_2"/>
    <property type="match status" value="1"/>
</dbReference>